<feature type="region of interest" description="Disordered" evidence="1">
    <location>
        <begin position="207"/>
        <end position="227"/>
    </location>
</feature>
<proteinExistence type="predicted"/>
<keyword evidence="3" id="KW-1185">Reference proteome</keyword>
<protein>
    <submittedName>
        <fullName evidence="2">Uncharacterized protein</fullName>
    </submittedName>
</protein>
<organism evidence="2 3">
    <name type="scientific">Panaeolus cyanescens</name>
    <dbReference type="NCBI Taxonomy" id="181874"/>
    <lineage>
        <taxon>Eukaryota</taxon>
        <taxon>Fungi</taxon>
        <taxon>Dikarya</taxon>
        <taxon>Basidiomycota</taxon>
        <taxon>Agaricomycotina</taxon>
        <taxon>Agaricomycetes</taxon>
        <taxon>Agaricomycetidae</taxon>
        <taxon>Agaricales</taxon>
        <taxon>Agaricineae</taxon>
        <taxon>Galeropsidaceae</taxon>
        <taxon>Panaeolus</taxon>
    </lineage>
</organism>
<dbReference type="OrthoDB" id="2843772at2759"/>
<dbReference type="EMBL" id="NHTK01005726">
    <property type="protein sequence ID" value="PPQ74789.1"/>
    <property type="molecule type" value="Genomic_DNA"/>
</dbReference>
<feature type="region of interest" description="Disordered" evidence="1">
    <location>
        <begin position="321"/>
        <end position="353"/>
    </location>
</feature>
<sequence>MHSPSAQKSLPESFTDPTTRRILEAKKKMLDGESLGIYLGGRTMISIKEMVMWHRIGSANVLVTKESVRAVQEYREAQEAANSTPPENAANSEFSTDPASIEPPTLEPAILSIITTIDHDKCFVLPCNGWKGPSVGAQEFKDIKMTFQGKSPTNDVIVQDFKDALNNLKALVKEVSAGDAPMRGFLMSGTNGAPVLRFRHVVFEEVTNRPEDGSDTASDNDDSEWTLDNWPVAHPAAAEVKRSMHGKYRPNPLPAYNTKGEIIAPERCKTALPGATVRINFTLTHWLITSNKTDGKTNSSSGSGPYHIFNADIDSIRVLSDPPAQVITPRKRRTTRYDPDDVSGSPSPKKKKY</sequence>
<reference evidence="2 3" key="1">
    <citation type="journal article" date="2018" name="Evol. Lett.">
        <title>Horizontal gene cluster transfer increased hallucinogenic mushroom diversity.</title>
        <authorList>
            <person name="Reynolds H.T."/>
            <person name="Vijayakumar V."/>
            <person name="Gluck-Thaler E."/>
            <person name="Korotkin H.B."/>
            <person name="Matheny P.B."/>
            <person name="Slot J.C."/>
        </authorList>
    </citation>
    <scope>NUCLEOTIDE SEQUENCE [LARGE SCALE GENOMIC DNA]</scope>
    <source>
        <strain evidence="2 3">2629</strain>
    </source>
</reference>
<dbReference type="InParanoid" id="A0A409W8D0"/>
<feature type="compositionally biased region" description="Polar residues" evidence="1">
    <location>
        <begin position="80"/>
        <end position="98"/>
    </location>
</feature>
<evidence type="ECO:0000256" key="1">
    <source>
        <dbReference type="SAM" id="MobiDB-lite"/>
    </source>
</evidence>
<evidence type="ECO:0000313" key="2">
    <source>
        <dbReference type="EMBL" id="PPQ74789.1"/>
    </source>
</evidence>
<evidence type="ECO:0000313" key="3">
    <source>
        <dbReference type="Proteomes" id="UP000284842"/>
    </source>
</evidence>
<accession>A0A409W8D0</accession>
<dbReference type="Proteomes" id="UP000284842">
    <property type="component" value="Unassembled WGS sequence"/>
</dbReference>
<dbReference type="AlphaFoldDB" id="A0A409W8D0"/>
<gene>
    <name evidence="2" type="ORF">CVT24_003728</name>
</gene>
<comment type="caution">
    <text evidence="2">The sequence shown here is derived from an EMBL/GenBank/DDBJ whole genome shotgun (WGS) entry which is preliminary data.</text>
</comment>
<feature type="region of interest" description="Disordered" evidence="1">
    <location>
        <begin position="76"/>
        <end position="102"/>
    </location>
</feature>
<name>A0A409W8D0_9AGAR</name>